<accession>A0A7W9JCZ1</accession>
<dbReference type="EMBL" id="JACHMY010000001">
    <property type="protein sequence ID" value="MBB5839872.1"/>
    <property type="molecule type" value="Genomic_DNA"/>
</dbReference>
<protein>
    <submittedName>
        <fullName evidence="2">Uncharacterized protein</fullName>
    </submittedName>
</protein>
<evidence type="ECO:0000313" key="3">
    <source>
        <dbReference type="Proteomes" id="UP000549971"/>
    </source>
</evidence>
<feature type="region of interest" description="Disordered" evidence="1">
    <location>
        <begin position="211"/>
        <end position="236"/>
    </location>
</feature>
<proteinExistence type="predicted"/>
<name>A0A7W9JCZ1_9ACTN</name>
<comment type="caution">
    <text evidence="2">The sequence shown here is derived from an EMBL/GenBank/DDBJ whole genome shotgun (WGS) entry which is preliminary data.</text>
</comment>
<evidence type="ECO:0000256" key="1">
    <source>
        <dbReference type="SAM" id="MobiDB-lite"/>
    </source>
</evidence>
<dbReference type="AlphaFoldDB" id="A0A7W9JCZ1"/>
<keyword evidence="3" id="KW-1185">Reference proteome</keyword>
<sequence>MLWSSLLSFQASDLEGDRACPAGSRRDVVRGSERPCVTRWSLSRHRPGPAQATRVRDQAQAVAASSVDCTALRPRACAQALRPRACAQALRPRACAQALRPRACAPALAPSDQRPAPALCACVGTCALARACARRHLACARCPVPGARCPVPGAPRLRRASAPRACALRLLRHVRACVPAPLSLGPMPCALCPVPAPGVSALRLRMEEARGLRSRSRAPAPALPRPPQPYASRPEILRPRPRLHVRSCLCAHISRWCRGDARATGDRRPATGDRRPVVVRRLCGGPWRLRPR</sequence>
<gene>
    <name evidence="2" type="ORF">HDA39_006606</name>
</gene>
<evidence type="ECO:0000313" key="2">
    <source>
        <dbReference type="EMBL" id="MBB5839872.1"/>
    </source>
</evidence>
<reference evidence="2 3" key="1">
    <citation type="submission" date="2020-08" db="EMBL/GenBank/DDBJ databases">
        <title>Sequencing the genomes of 1000 actinobacteria strains.</title>
        <authorList>
            <person name="Klenk H.-P."/>
        </authorList>
    </citation>
    <scope>NUCLEOTIDE SEQUENCE [LARGE SCALE GENOMIC DNA]</scope>
    <source>
        <strain evidence="2 3">DSM 28967</strain>
    </source>
</reference>
<dbReference type="Proteomes" id="UP000549971">
    <property type="component" value="Unassembled WGS sequence"/>
</dbReference>
<organism evidence="2 3">
    <name type="scientific">Kribbella italica</name>
    <dbReference type="NCBI Taxonomy" id="1540520"/>
    <lineage>
        <taxon>Bacteria</taxon>
        <taxon>Bacillati</taxon>
        <taxon>Actinomycetota</taxon>
        <taxon>Actinomycetes</taxon>
        <taxon>Propionibacteriales</taxon>
        <taxon>Kribbellaceae</taxon>
        <taxon>Kribbella</taxon>
    </lineage>
</organism>